<gene>
    <name evidence="1" type="ORF">BCR33DRAFT_771459</name>
</gene>
<proteinExistence type="predicted"/>
<evidence type="ECO:0000313" key="1">
    <source>
        <dbReference type="EMBL" id="ORY32477.1"/>
    </source>
</evidence>
<dbReference type="AlphaFoldDB" id="A0A1Y2BDB1"/>
<dbReference type="OrthoDB" id="3366083at2759"/>
<dbReference type="STRING" id="329046.A0A1Y2BDB1"/>
<reference evidence="1 2" key="1">
    <citation type="submission" date="2016-07" db="EMBL/GenBank/DDBJ databases">
        <title>Pervasive Adenine N6-methylation of Active Genes in Fungi.</title>
        <authorList>
            <consortium name="DOE Joint Genome Institute"/>
            <person name="Mondo S.J."/>
            <person name="Dannebaum R.O."/>
            <person name="Kuo R.C."/>
            <person name="Labutti K."/>
            <person name="Haridas S."/>
            <person name="Kuo A."/>
            <person name="Salamov A."/>
            <person name="Ahrendt S.R."/>
            <person name="Lipzen A."/>
            <person name="Sullivan W."/>
            <person name="Andreopoulos W.B."/>
            <person name="Clum A."/>
            <person name="Lindquist E."/>
            <person name="Daum C."/>
            <person name="Ramamoorthy G.K."/>
            <person name="Gryganskyi A."/>
            <person name="Culley D."/>
            <person name="Magnuson J.K."/>
            <person name="James T.Y."/>
            <person name="O'Malley M.A."/>
            <person name="Stajich J.E."/>
            <person name="Spatafora J.W."/>
            <person name="Visel A."/>
            <person name="Grigoriev I.V."/>
        </authorList>
    </citation>
    <scope>NUCLEOTIDE SEQUENCE [LARGE SCALE GENOMIC DNA]</scope>
    <source>
        <strain evidence="1 2">JEL800</strain>
    </source>
</reference>
<dbReference type="Proteomes" id="UP000193642">
    <property type="component" value="Unassembled WGS sequence"/>
</dbReference>
<protein>
    <submittedName>
        <fullName evidence="1">Uncharacterized protein</fullName>
    </submittedName>
</protein>
<keyword evidence="2" id="KW-1185">Reference proteome</keyword>
<comment type="caution">
    <text evidence="1">The sequence shown here is derived from an EMBL/GenBank/DDBJ whole genome shotgun (WGS) entry which is preliminary data.</text>
</comment>
<dbReference type="EMBL" id="MCGO01000071">
    <property type="protein sequence ID" value="ORY32477.1"/>
    <property type="molecule type" value="Genomic_DNA"/>
</dbReference>
<accession>A0A1Y2BDB1</accession>
<sequence length="309" mass="33635">MCRSLCIPNTFDDIKYSNKCRNYKPNITSLIERQDSESSLEYPTENLCLNQQYGFKAKSEKVAPFKFQIEGTAGQRKLYVEALESVSAQVVFKSNHPSESVLASCCKQKLRDGQFSAAIKVLQSSGVHSASSEVMEKLLAKHPQNEVPLCHPNLIGSHSHFSVDQVKAALMTFAKGTAPGRDGLRATHLIDMLHSAAGGVGPRLLDALTTVCDLLFGGLAPPSIAPYIASAGLTPLKKPDNDVRPIAVGMILRRLVSKLGMARVKLPMSQYLQSVHQYGVAISGGVEAVLHAFNRIVAERAELLECLLY</sequence>
<organism evidence="1 2">
    <name type="scientific">Rhizoclosmatium globosum</name>
    <dbReference type="NCBI Taxonomy" id="329046"/>
    <lineage>
        <taxon>Eukaryota</taxon>
        <taxon>Fungi</taxon>
        <taxon>Fungi incertae sedis</taxon>
        <taxon>Chytridiomycota</taxon>
        <taxon>Chytridiomycota incertae sedis</taxon>
        <taxon>Chytridiomycetes</taxon>
        <taxon>Chytridiales</taxon>
        <taxon>Chytriomycetaceae</taxon>
        <taxon>Rhizoclosmatium</taxon>
    </lineage>
</organism>
<evidence type="ECO:0000313" key="2">
    <source>
        <dbReference type="Proteomes" id="UP000193642"/>
    </source>
</evidence>
<name>A0A1Y2BDB1_9FUNG</name>